<evidence type="ECO:0000256" key="1">
    <source>
        <dbReference type="ARBA" id="ARBA00004138"/>
    </source>
</evidence>
<evidence type="ECO:0000256" key="4">
    <source>
        <dbReference type="ARBA" id="ARBA00023069"/>
    </source>
</evidence>
<evidence type="ECO:0000313" key="8">
    <source>
        <dbReference type="EMBL" id="KAJ8319459.1"/>
    </source>
</evidence>
<keyword evidence="2" id="KW-0853">WD repeat</keyword>
<reference evidence="8 9" key="1">
    <citation type="submission" date="2022-12" db="EMBL/GenBank/DDBJ databases">
        <title>Chromosome-level genome of Tegillarca granosa.</title>
        <authorList>
            <person name="Kim J."/>
        </authorList>
    </citation>
    <scope>NUCLEOTIDE SEQUENCE [LARGE SCALE GENOMIC DNA]</scope>
    <source>
        <strain evidence="8">Teg-2019</strain>
        <tissue evidence="8">Adductor muscle</tissue>
    </source>
</reference>
<keyword evidence="9" id="KW-1185">Reference proteome</keyword>
<gene>
    <name evidence="8" type="ORF">KUTeg_004550</name>
</gene>
<dbReference type="InterPro" id="IPR056168">
    <property type="entry name" value="TPR_IF140/IFT172/WDR19"/>
</dbReference>
<protein>
    <submittedName>
        <fullName evidence="8">Uncharacterized protein</fullName>
    </submittedName>
</protein>
<accession>A0ABQ9FQ98</accession>
<evidence type="ECO:0000259" key="7">
    <source>
        <dbReference type="Pfam" id="PF24762"/>
    </source>
</evidence>
<evidence type="ECO:0000256" key="3">
    <source>
        <dbReference type="ARBA" id="ARBA00022737"/>
    </source>
</evidence>
<dbReference type="Pfam" id="PF24762">
    <property type="entry name" value="TPR_IF140-IFT172"/>
    <property type="match status" value="2"/>
</dbReference>
<proteinExistence type="predicted"/>
<feature type="domain" description="IF140/IFT172/WDR19 TPR" evidence="7">
    <location>
        <begin position="145"/>
        <end position="296"/>
    </location>
</feature>
<evidence type="ECO:0000256" key="2">
    <source>
        <dbReference type="ARBA" id="ARBA00022574"/>
    </source>
</evidence>
<evidence type="ECO:0000313" key="9">
    <source>
        <dbReference type="Proteomes" id="UP001217089"/>
    </source>
</evidence>
<dbReference type="EMBL" id="JARBDR010000214">
    <property type="protein sequence ID" value="KAJ8319459.1"/>
    <property type="molecule type" value="Genomic_DNA"/>
</dbReference>
<comment type="subcellular location">
    <subcellularLocation>
        <location evidence="1">Cell projection</location>
        <location evidence="1">Cilium</location>
    </subcellularLocation>
</comment>
<organism evidence="8 9">
    <name type="scientific">Tegillarca granosa</name>
    <name type="common">Malaysian cockle</name>
    <name type="synonym">Anadara granosa</name>
    <dbReference type="NCBI Taxonomy" id="220873"/>
    <lineage>
        <taxon>Eukaryota</taxon>
        <taxon>Metazoa</taxon>
        <taxon>Spiralia</taxon>
        <taxon>Lophotrochozoa</taxon>
        <taxon>Mollusca</taxon>
        <taxon>Bivalvia</taxon>
        <taxon>Autobranchia</taxon>
        <taxon>Pteriomorphia</taxon>
        <taxon>Arcoida</taxon>
        <taxon>Arcoidea</taxon>
        <taxon>Arcidae</taxon>
        <taxon>Tegillarca</taxon>
    </lineage>
</organism>
<keyword evidence="4" id="KW-0969">Cilium</keyword>
<dbReference type="Pfam" id="PF24760">
    <property type="entry name" value="TPR_IF140_C"/>
    <property type="match status" value="1"/>
</dbReference>
<evidence type="ECO:0000259" key="6">
    <source>
        <dbReference type="Pfam" id="PF24760"/>
    </source>
</evidence>
<keyword evidence="3" id="KW-0677">Repeat</keyword>
<comment type="caution">
    <text evidence="8">The sequence shown here is derived from an EMBL/GenBank/DDBJ whole genome shotgun (WGS) entry which is preliminary data.</text>
</comment>
<dbReference type="InterPro" id="IPR056156">
    <property type="entry name" value="TPR_IF140_C"/>
</dbReference>
<feature type="domain" description="IF140 C-terminal TPR" evidence="6">
    <location>
        <begin position="356"/>
        <end position="479"/>
    </location>
</feature>
<dbReference type="Proteomes" id="UP001217089">
    <property type="component" value="Unassembled WGS sequence"/>
</dbReference>
<sequence>MMTKGASESVWENMAKMCVKSRRLDVASVCMGNMGHARGAKALRESMKESELDAKVAVLAMQLGLKALETAEMYDRIHLRTTYYNYAKYLELKGDLSDAIPKALHKWWAQYMESTGEMDTALQYYETAQDYLSLVRVYCYCGNIEKEHGNEDQLMNLALLGRPEDMMEAARYYEQKRGAEDKAVMLYHKAGNFSKALDLAFRAKQFGALQLISGELDERADPELLQRCGDFFLENGQFDKAVDLLAIGKKYWEALKICMDQHVEITEELAEKLTPSKEENNIDTMERVKILEAIAEAMKALLKSGDTEKIVFFAGVSRQKEIYVMAANYLQSLDWRKDPEIMKNIIGFYTKGRALDSLAGFYDACAQVEIDEYQNYDKALGALGEAYKCMSKAKMADEIFQEERLSQLKNKMTLIKKFVTARRAYDSDPEEAVKQCQVLLEEPDLDSSVRIGDVYGLMIEHYARRERWKAAYAAMEEMRSKIPTVNIAYYINMRTIEAIHRALDIPLSKTITEKMNRYNMGGEEEDGEIVEEDVVDQMYNGGDDV</sequence>
<name>A0ABQ9FQ98_TEGGR</name>
<dbReference type="PANTHER" id="PTHR15722:SF7">
    <property type="entry name" value="INTRAFLAGELLAR TRANSPORT PROTEIN 140 HOMOLOG"/>
    <property type="match status" value="1"/>
</dbReference>
<feature type="domain" description="IF140/IFT172/WDR19 TPR" evidence="7">
    <location>
        <begin position="7"/>
        <end position="66"/>
    </location>
</feature>
<dbReference type="PANTHER" id="PTHR15722">
    <property type="entry name" value="IFT140/172-RELATED"/>
    <property type="match status" value="1"/>
</dbReference>
<keyword evidence="5" id="KW-0966">Cell projection</keyword>
<evidence type="ECO:0000256" key="5">
    <source>
        <dbReference type="ARBA" id="ARBA00023273"/>
    </source>
</evidence>